<proteinExistence type="predicted"/>
<gene>
    <name evidence="1" type="ORF">BV25DRAFT_1250019</name>
</gene>
<keyword evidence="2" id="KW-1185">Reference proteome</keyword>
<evidence type="ECO:0000313" key="1">
    <source>
        <dbReference type="EMBL" id="KAI0066845.1"/>
    </source>
</evidence>
<protein>
    <submittedName>
        <fullName evidence="1">Uncharacterized protein</fullName>
    </submittedName>
</protein>
<dbReference type="Proteomes" id="UP000814140">
    <property type="component" value="Unassembled WGS sequence"/>
</dbReference>
<dbReference type="EMBL" id="MU277191">
    <property type="protein sequence ID" value="KAI0066845.1"/>
    <property type="molecule type" value="Genomic_DNA"/>
</dbReference>
<sequence>MKFARYLDDAQTPEWKKAYIDYHGLKKRIAAIRRAREELNREKAQQSETDDTEVEVPNADLKNDTGDGGEDADDEHEVVGRDAQDEIRSSIRARQTRYACPQKVLTLTDRKRSPLQKCQTAISHRQPLPPRLPKRLPEFHIRADLWVS</sequence>
<comment type="caution">
    <text evidence="1">The sequence shown here is derived from an EMBL/GenBank/DDBJ whole genome shotgun (WGS) entry which is preliminary data.</text>
</comment>
<organism evidence="1 2">
    <name type="scientific">Artomyces pyxidatus</name>
    <dbReference type="NCBI Taxonomy" id="48021"/>
    <lineage>
        <taxon>Eukaryota</taxon>
        <taxon>Fungi</taxon>
        <taxon>Dikarya</taxon>
        <taxon>Basidiomycota</taxon>
        <taxon>Agaricomycotina</taxon>
        <taxon>Agaricomycetes</taxon>
        <taxon>Russulales</taxon>
        <taxon>Auriscalpiaceae</taxon>
        <taxon>Artomyces</taxon>
    </lineage>
</organism>
<evidence type="ECO:0000313" key="2">
    <source>
        <dbReference type="Proteomes" id="UP000814140"/>
    </source>
</evidence>
<accession>A0ACB8TEM4</accession>
<reference evidence="1" key="1">
    <citation type="submission" date="2021-03" db="EMBL/GenBank/DDBJ databases">
        <authorList>
            <consortium name="DOE Joint Genome Institute"/>
            <person name="Ahrendt S."/>
            <person name="Looney B.P."/>
            <person name="Miyauchi S."/>
            <person name="Morin E."/>
            <person name="Drula E."/>
            <person name="Courty P.E."/>
            <person name="Chicoki N."/>
            <person name="Fauchery L."/>
            <person name="Kohler A."/>
            <person name="Kuo A."/>
            <person name="Labutti K."/>
            <person name="Pangilinan J."/>
            <person name="Lipzen A."/>
            <person name="Riley R."/>
            <person name="Andreopoulos W."/>
            <person name="He G."/>
            <person name="Johnson J."/>
            <person name="Barry K.W."/>
            <person name="Grigoriev I.V."/>
            <person name="Nagy L."/>
            <person name="Hibbett D."/>
            <person name="Henrissat B."/>
            <person name="Matheny P.B."/>
            <person name="Labbe J."/>
            <person name="Martin F."/>
        </authorList>
    </citation>
    <scope>NUCLEOTIDE SEQUENCE</scope>
    <source>
        <strain evidence="1">HHB10654</strain>
    </source>
</reference>
<name>A0ACB8TEM4_9AGAM</name>
<reference evidence="1" key="2">
    <citation type="journal article" date="2022" name="New Phytol.">
        <title>Evolutionary transition to the ectomycorrhizal habit in the genomes of a hyperdiverse lineage of mushroom-forming fungi.</title>
        <authorList>
            <person name="Looney B."/>
            <person name="Miyauchi S."/>
            <person name="Morin E."/>
            <person name="Drula E."/>
            <person name="Courty P.E."/>
            <person name="Kohler A."/>
            <person name="Kuo A."/>
            <person name="LaButti K."/>
            <person name="Pangilinan J."/>
            <person name="Lipzen A."/>
            <person name="Riley R."/>
            <person name="Andreopoulos W."/>
            <person name="He G."/>
            <person name="Johnson J."/>
            <person name="Nolan M."/>
            <person name="Tritt A."/>
            <person name="Barry K.W."/>
            <person name="Grigoriev I.V."/>
            <person name="Nagy L.G."/>
            <person name="Hibbett D."/>
            <person name="Henrissat B."/>
            <person name="Matheny P.B."/>
            <person name="Labbe J."/>
            <person name="Martin F.M."/>
        </authorList>
    </citation>
    <scope>NUCLEOTIDE SEQUENCE</scope>
    <source>
        <strain evidence="1">HHB10654</strain>
    </source>
</reference>